<protein>
    <submittedName>
        <fullName evidence="1">Uncharacterized protein</fullName>
    </submittedName>
</protein>
<accession>B6QU25</accession>
<keyword evidence="2" id="KW-1185">Reference proteome</keyword>
<gene>
    <name evidence="1" type="ORF">PMAA_007520</name>
</gene>
<dbReference type="PANTHER" id="PTHR37540">
    <property type="entry name" value="TRANSCRIPTION FACTOR (ACR-2), PUTATIVE-RELATED-RELATED"/>
    <property type="match status" value="1"/>
</dbReference>
<dbReference type="Proteomes" id="UP000001294">
    <property type="component" value="Unassembled WGS sequence"/>
</dbReference>
<dbReference type="PhylomeDB" id="B6QU25"/>
<dbReference type="EMBL" id="DS995905">
    <property type="protein sequence ID" value="EEA19985.1"/>
    <property type="molecule type" value="Genomic_DNA"/>
</dbReference>
<dbReference type="AlphaFoldDB" id="B6QU25"/>
<evidence type="ECO:0000313" key="1">
    <source>
        <dbReference type="EMBL" id="EEA19985.1"/>
    </source>
</evidence>
<evidence type="ECO:0000313" key="2">
    <source>
        <dbReference type="Proteomes" id="UP000001294"/>
    </source>
</evidence>
<dbReference type="VEuPathDB" id="FungiDB:PMAA_007520"/>
<organism evidence="1 2">
    <name type="scientific">Talaromyces marneffei (strain ATCC 18224 / CBS 334.59 / QM 7333)</name>
    <name type="common">Penicillium marneffei</name>
    <dbReference type="NCBI Taxonomy" id="441960"/>
    <lineage>
        <taxon>Eukaryota</taxon>
        <taxon>Fungi</taxon>
        <taxon>Dikarya</taxon>
        <taxon>Ascomycota</taxon>
        <taxon>Pezizomycotina</taxon>
        <taxon>Eurotiomycetes</taxon>
        <taxon>Eurotiomycetidae</taxon>
        <taxon>Eurotiales</taxon>
        <taxon>Trichocomaceae</taxon>
        <taxon>Talaromyces</taxon>
        <taxon>Talaromyces sect. Talaromyces</taxon>
    </lineage>
</organism>
<dbReference type="PANTHER" id="PTHR37540:SF5">
    <property type="entry name" value="TRANSCRIPTION FACTOR DOMAIN-CONTAINING PROTEIN"/>
    <property type="match status" value="1"/>
</dbReference>
<dbReference type="STRING" id="441960.B6QU25"/>
<proteinExistence type="predicted"/>
<name>B6QU25_TALMQ</name>
<dbReference type="OrthoDB" id="4159781at2759"/>
<reference evidence="2" key="1">
    <citation type="journal article" date="2015" name="Genome Announc.">
        <title>Genome sequence of the AIDS-associated pathogen Penicillium marneffei (ATCC18224) and its near taxonomic relative Talaromyces stipitatus (ATCC10500).</title>
        <authorList>
            <person name="Nierman W.C."/>
            <person name="Fedorova-Abrams N.D."/>
            <person name="Andrianopoulos A."/>
        </authorList>
    </citation>
    <scope>NUCLEOTIDE SEQUENCE [LARGE SCALE GENOMIC DNA]</scope>
    <source>
        <strain evidence="2">ATCC 18224 / CBS 334.59 / QM 7333</strain>
    </source>
</reference>
<dbReference type="Pfam" id="PF11951">
    <property type="entry name" value="Fungal_trans_2"/>
    <property type="match status" value="1"/>
</dbReference>
<dbReference type="InterPro" id="IPR021858">
    <property type="entry name" value="Fun_TF"/>
</dbReference>
<sequence length="378" mass="43519">MYLQYRPYPRAQIVFAARYNEIIPSRTIPDETEFSCSANIMQGGDGSYCPLKELWWNMGLFDSTAFLITLANASRVIGQYPPYGTKETPEAITYYTKSVRSLQGRIESLEDRLSEGVIVAVLEFAYYDFVSQNLPRWLIHMNGFHAIIARRGGSFIFDRKPFFPPPHHLSHDVKHTLSPSLLLLKYIDRFPELSECVTFILETANLTTFIDERFNGSGVMEVDKFLSRTFNIYVHKLLSLPRLDNFSDTMLLFPHPMVQEALRRACMILFALLRERFSIIPSGLSEHKNLLKEVLLQYNVDWAPYLELRLWVLAIAALAADGEKVQWYVDEVCGTATQMGLLDWDEVLHILQQILWMGKTFGNEENTIKEMFEAANSC</sequence>
<dbReference type="HOGENOM" id="CLU_036096_1_0_1"/>